<reference evidence="2" key="1">
    <citation type="journal article" date="2020" name="New Phytol.">
        <title>Comparative genomics reveals dynamic genome evolution in host specialist ectomycorrhizal fungi.</title>
        <authorList>
            <person name="Lofgren L.A."/>
            <person name="Nguyen N.H."/>
            <person name="Vilgalys R."/>
            <person name="Ruytinx J."/>
            <person name="Liao H.L."/>
            <person name="Branco S."/>
            <person name="Kuo A."/>
            <person name="LaButti K."/>
            <person name="Lipzen A."/>
            <person name="Andreopoulos W."/>
            <person name="Pangilinan J."/>
            <person name="Riley R."/>
            <person name="Hundley H."/>
            <person name="Na H."/>
            <person name="Barry K."/>
            <person name="Grigoriev I.V."/>
            <person name="Stajich J.E."/>
            <person name="Kennedy P.G."/>
        </authorList>
    </citation>
    <scope>NUCLEOTIDE SEQUENCE</scope>
    <source>
        <strain evidence="2">MN1</strain>
    </source>
</reference>
<protein>
    <submittedName>
        <fullName evidence="2">Uncharacterized protein</fullName>
    </submittedName>
</protein>
<evidence type="ECO:0000313" key="2">
    <source>
        <dbReference type="EMBL" id="KAG1816391.1"/>
    </source>
</evidence>
<dbReference type="AlphaFoldDB" id="A0A9P7EB87"/>
<sequence length="167" mass="19280">MAFARLPKVAFVDETDRDAFGFLDPRTTSLRHGETFACWDGNLDDWEAFYVGIFVDRDMFMRYTHYGIGHPKVLQEMARDCANMDLADDLEPEEDRGCERDLRSSKSDDKRDRDDDDNEGVDQEDQDDDDDDNNNTIECDDDKQLGNDHPDDWEIGGAKDEDNYGSF</sequence>
<dbReference type="EMBL" id="JABBWG010000016">
    <property type="protein sequence ID" value="KAG1816391.1"/>
    <property type="molecule type" value="Genomic_DNA"/>
</dbReference>
<feature type="compositionally biased region" description="Basic and acidic residues" evidence="1">
    <location>
        <begin position="142"/>
        <end position="167"/>
    </location>
</feature>
<name>A0A9P7EB87_9AGAM</name>
<dbReference type="OrthoDB" id="2673461at2759"/>
<feature type="compositionally biased region" description="Basic and acidic residues" evidence="1">
    <location>
        <begin position="95"/>
        <end position="113"/>
    </location>
</feature>
<proteinExistence type="predicted"/>
<feature type="compositionally biased region" description="Acidic residues" evidence="1">
    <location>
        <begin position="114"/>
        <end position="141"/>
    </location>
</feature>
<dbReference type="GeneID" id="64634175"/>
<accession>A0A9P7EB87</accession>
<evidence type="ECO:0000256" key="1">
    <source>
        <dbReference type="SAM" id="MobiDB-lite"/>
    </source>
</evidence>
<gene>
    <name evidence="2" type="ORF">BJ212DRAFT_1480844</name>
</gene>
<dbReference type="RefSeq" id="XP_041193064.1">
    <property type="nucleotide sequence ID" value="XM_041340159.1"/>
</dbReference>
<comment type="caution">
    <text evidence="2">The sequence shown here is derived from an EMBL/GenBank/DDBJ whole genome shotgun (WGS) entry which is preliminary data.</text>
</comment>
<feature type="region of interest" description="Disordered" evidence="1">
    <location>
        <begin position="88"/>
        <end position="167"/>
    </location>
</feature>
<dbReference type="Proteomes" id="UP000807769">
    <property type="component" value="Unassembled WGS sequence"/>
</dbReference>
<keyword evidence="3" id="KW-1185">Reference proteome</keyword>
<evidence type="ECO:0000313" key="3">
    <source>
        <dbReference type="Proteomes" id="UP000807769"/>
    </source>
</evidence>
<organism evidence="2 3">
    <name type="scientific">Suillus subaureus</name>
    <dbReference type="NCBI Taxonomy" id="48587"/>
    <lineage>
        <taxon>Eukaryota</taxon>
        <taxon>Fungi</taxon>
        <taxon>Dikarya</taxon>
        <taxon>Basidiomycota</taxon>
        <taxon>Agaricomycotina</taxon>
        <taxon>Agaricomycetes</taxon>
        <taxon>Agaricomycetidae</taxon>
        <taxon>Boletales</taxon>
        <taxon>Suillineae</taxon>
        <taxon>Suillaceae</taxon>
        <taxon>Suillus</taxon>
    </lineage>
</organism>